<dbReference type="AlphaFoldDB" id="A0A2P5BJI6"/>
<keyword evidence="2" id="KW-0349">Heme</keyword>
<keyword evidence="7" id="KW-1185">Reference proteome</keyword>
<keyword evidence="4" id="KW-0560">Oxidoreductase</keyword>
<evidence type="ECO:0000313" key="6">
    <source>
        <dbReference type="EMBL" id="PON48948.1"/>
    </source>
</evidence>
<keyword evidence="3" id="KW-0479">Metal-binding</keyword>
<protein>
    <recommendedName>
        <fullName evidence="8">Cytochrome P</fullName>
    </recommendedName>
</protein>
<gene>
    <name evidence="6" type="ORF">PanWU01x14_233490</name>
</gene>
<dbReference type="GO" id="GO:0046872">
    <property type="term" value="F:metal ion binding"/>
    <property type="evidence" value="ECO:0007669"/>
    <property type="project" value="UniProtKB-KW"/>
</dbReference>
<evidence type="ECO:0000313" key="7">
    <source>
        <dbReference type="Proteomes" id="UP000237105"/>
    </source>
</evidence>
<dbReference type="Proteomes" id="UP000237105">
    <property type="component" value="Unassembled WGS sequence"/>
</dbReference>
<keyword evidence="5" id="KW-0408">Iron</keyword>
<reference evidence="7" key="1">
    <citation type="submission" date="2016-06" db="EMBL/GenBank/DDBJ databases">
        <title>Parallel loss of symbiosis genes in relatives of nitrogen-fixing non-legume Parasponia.</title>
        <authorList>
            <person name="Van Velzen R."/>
            <person name="Holmer R."/>
            <person name="Bu F."/>
            <person name="Rutten L."/>
            <person name="Van Zeijl A."/>
            <person name="Liu W."/>
            <person name="Santuari L."/>
            <person name="Cao Q."/>
            <person name="Sharma T."/>
            <person name="Shen D."/>
            <person name="Roswanjaya Y."/>
            <person name="Wardhani T."/>
            <person name="Kalhor M.S."/>
            <person name="Jansen J."/>
            <person name="Van den Hoogen J."/>
            <person name="Gungor B."/>
            <person name="Hartog M."/>
            <person name="Hontelez J."/>
            <person name="Verver J."/>
            <person name="Yang W.-C."/>
            <person name="Schijlen E."/>
            <person name="Repin R."/>
            <person name="Schilthuizen M."/>
            <person name="Schranz E."/>
            <person name="Heidstra R."/>
            <person name="Miyata K."/>
            <person name="Fedorova E."/>
            <person name="Kohlen W."/>
            <person name="Bisseling T."/>
            <person name="Smit S."/>
            <person name="Geurts R."/>
        </authorList>
    </citation>
    <scope>NUCLEOTIDE SEQUENCE [LARGE SCALE GENOMIC DNA]</scope>
    <source>
        <strain evidence="7">cv. WU1-14</strain>
    </source>
</reference>
<sequence>MAFCSYGESWRQARRIYALQLFSLRRVQFFQSVGEEETAVVSRDALLGRGMTPKKVPAGELGVLSKRLVVQLVAFCFGDFFPFFEMDR</sequence>
<dbReference type="GO" id="GO:0016491">
    <property type="term" value="F:oxidoreductase activity"/>
    <property type="evidence" value="ECO:0007669"/>
    <property type="project" value="UniProtKB-KW"/>
</dbReference>
<comment type="similarity">
    <text evidence="1">Belongs to the cytochrome P450 family.</text>
</comment>
<proteinExistence type="inferred from homology"/>
<evidence type="ECO:0000256" key="4">
    <source>
        <dbReference type="ARBA" id="ARBA00023002"/>
    </source>
</evidence>
<accession>A0A2P5BJI6</accession>
<dbReference type="EMBL" id="JXTB01000269">
    <property type="protein sequence ID" value="PON48948.1"/>
    <property type="molecule type" value="Genomic_DNA"/>
</dbReference>
<evidence type="ECO:0000256" key="5">
    <source>
        <dbReference type="ARBA" id="ARBA00023004"/>
    </source>
</evidence>
<evidence type="ECO:0000256" key="3">
    <source>
        <dbReference type="ARBA" id="ARBA00022723"/>
    </source>
</evidence>
<evidence type="ECO:0000256" key="2">
    <source>
        <dbReference type="ARBA" id="ARBA00022617"/>
    </source>
</evidence>
<dbReference type="PANTHER" id="PTHR47955">
    <property type="entry name" value="CYTOCHROME P450 FAMILY 71 PROTEIN"/>
    <property type="match status" value="1"/>
</dbReference>
<dbReference type="PANTHER" id="PTHR47955:SF8">
    <property type="entry name" value="CYTOCHROME P450 71D11-LIKE"/>
    <property type="match status" value="1"/>
</dbReference>
<dbReference type="STRING" id="3476.A0A2P5BJI6"/>
<comment type="caution">
    <text evidence="6">The sequence shown here is derived from an EMBL/GenBank/DDBJ whole genome shotgun (WGS) entry which is preliminary data.</text>
</comment>
<evidence type="ECO:0000256" key="1">
    <source>
        <dbReference type="ARBA" id="ARBA00010617"/>
    </source>
</evidence>
<evidence type="ECO:0008006" key="8">
    <source>
        <dbReference type="Google" id="ProtNLM"/>
    </source>
</evidence>
<organism evidence="6 7">
    <name type="scientific">Parasponia andersonii</name>
    <name type="common">Sponia andersonii</name>
    <dbReference type="NCBI Taxonomy" id="3476"/>
    <lineage>
        <taxon>Eukaryota</taxon>
        <taxon>Viridiplantae</taxon>
        <taxon>Streptophyta</taxon>
        <taxon>Embryophyta</taxon>
        <taxon>Tracheophyta</taxon>
        <taxon>Spermatophyta</taxon>
        <taxon>Magnoliopsida</taxon>
        <taxon>eudicotyledons</taxon>
        <taxon>Gunneridae</taxon>
        <taxon>Pentapetalae</taxon>
        <taxon>rosids</taxon>
        <taxon>fabids</taxon>
        <taxon>Rosales</taxon>
        <taxon>Cannabaceae</taxon>
        <taxon>Parasponia</taxon>
    </lineage>
</organism>
<dbReference type="OrthoDB" id="690449at2759"/>
<name>A0A2P5BJI6_PARAD</name>